<dbReference type="STRING" id="4615.A0A199UKE0"/>
<dbReference type="PANTHER" id="PTHR22881">
    <property type="entry name" value="BROMODOMAIN CONTAINING PROTEIN"/>
    <property type="match status" value="1"/>
</dbReference>
<reference evidence="1 2" key="1">
    <citation type="journal article" date="2016" name="DNA Res.">
        <title>The draft genome of MD-2 pineapple using hybrid error correction of long reads.</title>
        <authorList>
            <person name="Redwan R.M."/>
            <person name="Saidin A."/>
            <person name="Kumar S.V."/>
        </authorList>
    </citation>
    <scope>NUCLEOTIDE SEQUENCE [LARGE SCALE GENOMIC DNA]</scope>
    <source>
        <strain evidence="2">cv. MD2</strain>
        <tissue evidence="1">Leaf</tissue>
    </source>
</reference>
<name>A0A199UKE0_ANACO</name>
<dbReference type="Proteomes" id="UP000092600">
    <property type="component" value="Unassembled WGS sequence"/>
</dbReference>
<dbReference type="PANTHER" id="PTHR22881:SF27">
    <property type="entry name" value="BROMODOMAIN CONTAINING 7_9"/>
    <property type="match status" value="1"/>
</dbReference>
<organism evidence="1 2">
    <name type="scientific">Ananas comosus</name>
    <name type="common">Pineapple</name>
    <name type="synonym">Ananas ananas</name>
    <dbReference type="NCBI Taxonomy" id="4615"/>
    <lineage>
        <taxon>Eukaryota</taxon>
        <taxon>Viridiplantae</taxon>
        <taxon>Streptophyta</taxon>
        <taxon>Embryophyta</taxon>
        <taxon>Tracheophyta</taxon>
        <taxon>Spermatophyta</taxon>
        <taxon>Magnoliopsida</taxon>
        <taxon>Liliopsida</taxon>
        <taxon>Poales</taxon>
        <taxon>Bromeliaceae</taxon>
        <taxon>Bromelioideae</taxon>
        <taxon>Ananas</taxon>
    </lineage>
</organism>
<dbReference type="AlphaFoldDB" id="A0A199UKE0"/>
<protein>
    <submittedName>
        <fullName evidence="1">Uncharacterized protein</fullName>
    </submittedName>
</protein>
<evidence type="ECO:0000313" key="1">
    <source>
        <dbReference type="EMBL" id="OAY65055.1"/>
    </source>
</evidence>
<feature type="non-terminal residue" evidence="1">
    <location>
        <position position="223"/>
    </location>
</feature>
<evidence type="ECO:0000313" key="2">
    <source>
        <dbReference type="Proteomes" id="UP000092600"/>
    </source>
</evidence>
<comment type="caution">
    <text evidence="1">The sequence shown here is derived from an EMBL/GenBank/DDBJ whole genome shotgun (WGS) entry which is preliminary data.</text>
</comment>
<gene>
    <name evidence="1" type="ORF">ACMD2_09746</name>
</gene>
<proteinExistence type="predicted"/>
<sequence length="223" mass="24866">MFSLQRLIIRWKTSLPALVSLVPWLMLRTSMSAGSGLKGISINFGKKPTDADESRRNTCKQSYLSTCANELSMLTSFGGERKQLVPVRLHIKYSYARSLVRFAANLGPIGLAIAEKRIKQLLPPSRISSNYFAYHSSQLKLSPCTTQEASSHENIIQERHLYRTLEDPKTDLVTGTLYPEESYALPIYQESDCDSRDFPAQVKADSISADLKVGFRSPSLSGS</sequence>
<dbReference type="EMBL" id="LSRQ01007332">
    <property type="protein sequence ID" value="OAY65055.1"/>
    <property type="molecule type" value="Genomic_DNA"/>
</dbReference>
<accession>A0A199UKE0</accession>
<dbReference type="InterPro" id="IPR051831">
    <property type="entry name" value="Bromodomain_contain_prot"/>
</dbReference>